<name>A0A0B7FI00_THACB</name>
<feature type="region of interest" description="Disordered" evidence="1">
    <location>
        <begin position="15"/>
        <end position="79"/>
    </location>
</feature>
<keyword evidence="3" id="KW-1185">Reference proteome</keyword>
<dbReference type="OrthoDB" id="3248986at2759"/>
<feature type="compositionally biased region" description="Low complexity" evidence="1">
    <location>
        <begin position="70"/>
        <end position="79"/>
    </location>
</feature>
<organism evidence="2 3">
    <name type="scientific">Thanatephorus cucumeris (strain AG1-IB / isolate 7/3/14)</name>
    <name type="common">Lettuce bottom rot fungus</name>
    <name type="synonym">Rhizoctonia solani</name>
    <dbReference type="NCBI Taxonomy" id="1108050"/>
    <lineage>
        <taxon>Eukaryota</taxon>
        <taxon>Fungi</taxon>
        <taxon>Dikarya</taxon>
        <taxon>Basidiomycota</taxon>
        <taxon>Agaricomycotina</taxon>
        <taxon>Agaricomycetes</taxon>
        <taxon>Cantharellales</taxon>
        <taxon>Ceratobasidiaceae</taxon>
        <taxon>Rhizoctonia</taxon>
        <taxon>Rhizoctonia solani AG-1</taxon>
    </lineage>
</organism>
<evidence type="ECO:0000256" key="1">
    <source>
        <dbReference type="SAM" id="MobiDB-lite"/>
    </source>
</evidence>
<proteinExistence type="predicted"/>
<protein>
    <submittedName>
        <fullName evidence="2">Uncharacterized protein</fullName>
    </submittedName>
</protein>
<feature type="compositionally biased region" description="Basic and acidic residues" evidence="1">
    <location>
        <begin position="15"/>
        <end position="26"/>
    </location>
</feature>
<dbReference type="EMBL" id="LN679128">
    <property type="protein sequence ID" value="CEL57280.1"/>
    <property type="molecule type" value="Genomic_DNA"/>
</dbReference>
<dbReference type="AlphaFoldDB" id="A0A0B7FI00"/>
<accession>A0A0B7FI00</accession>
<evidence type="ECO:0000313" key="3">
    <source>
        <dbReference type="Proteomes" id="UP000059188"/>
    </source>
</evidence>
<evidence type="ECO:0000313" key="2">
    <source>
        <dbReference type="EMBL" id="CEL57280.1"/>
    </source>
</evidence>
<gene>
    <name evidence="2" type="ORF">RSOLAG1IB_08492</name>
</gene>
<sequence length="460" mass="51720">MPAYCYCARCKGEVKQKPSTIDDHKTRYPLRAVPEEDVEGNLAETLDPNSPETGTPKGSPAPSSAHRSTPSISSPLSLIVDKEPMESTVDETEVPGGPGDVNRLRIQLRTPSVNIPDNLNQEDIDVEFLVEDEEERRYSFDQLLDNETLDNVISDYEPLEHGLIIFDVDDMIEDGSLYDEDFGLPEEEDQQHNDALAVFQYPLDDEPPPQDDDPAHEDGPDVYYAAFREPATIRNAYIDVLIQKARYGSTHQALNHQLRAMRRALSTHANIHVEDIANMAQTIGTVERRLGVDIDGIITTFTLCPTCKRRYSPSYITETAINTCLNEECNGILFSVRRLASGSLRRISNLTFPFASPIAWLQHMLSLAGTAELLQTWKKEEDNHEGLLEPISSDLWMENIDMNKPLGDISDGWNWRSTEAGLSRFYDPNTGEVIDQRMIAEPVHFVSLPFGLSLSLNTDW</sequence>
<reference evidence="2 3" key="1">
    <citation type="submission" date="2014-11" db="EMBL/GenBank/DDBJ databases">
        <authorList>
            <person name="Wibberg Daniel"/>
        </authorList>
    </citation>
    <scope>NUCLEOTIDE SEQUENCE [LARGE SCALE GENOMIC DNA]</scope>
    <source>
        <strain evidence="2">Rhizoctonia solani AG1-IB 7/3/14</strain>
    </source>
</reference>
<dbReference type="Proteomes" id="UP000059188">
    <property type="component" value="Unassembled WGS sequence"/>
</dbReference>